<reference evidence="1 2" key="1">
    <citation type="submission" date="2021-02" db="EMBL/GenBank/DDBJ databases">
        <authorList>
            <person name="Liu C."/>
        </authorList>
    </citation>
    <scope>NUCLEOTIDE SEQUENCE [LARGE SCALE GENOMIC DNA]</scope>
    <source>
        <strain evidence="2">Escherichia phage</strain>
    </source>
</reference>
<dbReference type="EMBL" id="MW630115">
    <property type="protein sequence ID" value="QWY13136.1"/>
    <property type="molecule type" value="Genomic_DNA"/>
</dbReference>
<proteinExistence type="predicted"/>
<organism evidence="1 2">
    <name type="scientific">Escherichia phage vB_EcoP-ZQ2</name>
    <dbReference type="NCBI Taxonomy" id="2810370"/>
    <lineage>
        <taxon>Viruses</taxon>
        <taxon>Duplodnaviria</taxon>
        <taxon>Heunggongvirae</taxon>
        <taxon>Uroviricota</taxon>
        <taxon>Caudoviricetes</taxon>
        <taxon>Schitoviridae</taxon>
        <taxon>Enquatrovirinae</taxon>
        <taxon>Gamaleyavirus</taxon>
        <taxon>Gamaleyavirus Zq2</taxon>
    </lineage>
</organism>
<name>A0A8F3HLT5_9CAUD</name>
<dbReference type="KEGG" id="vg:77936012"/>
<evidence type="ECO:0000313" key="2">
    <source>
        <dbReference type="Proteomes" id="UP000693653"/>
    </source>
</evidence>
<dbReference type="Proteomes" id="UP000693653">
    <property type="component" value="Segment"/>
</dbReference>
<dbReference type="GeneID" id="77936012"/>
<sequence>MSRLKLWLISQEENTDWDTFDSAVVAAKTVEEARLINPDGEWSAYSSWCSSPDKVHVEYLGIATEGVEPGIVLSSFNAG</sequence>
<dbReference type="RefSeq" id="YP_010659938.1">
    <property type="nucleotide sequence ID" value="NC_070874.1"/>
</dbReference>
<protein>
    <submittedName>
        <fullName evidence="1">Uncharacterized protein</fullName>
    </submittedName>
</protein>
<accession>A0A8F3HLT5</accession>
<keyword evidence="2" id="KW-1185">Reference proteome</keyword>
<evidence type="ECO:0000313" key="1">
    <source>
        <dbReference type="EMBL" id="QWY13136.1"/>
    </source>
</evidence>